<comment type="caution">
    <text evidence="2">The sequence shown here is derived from an EMBL/GenBank/DDBJ whole genome shotgun (WGS) entry which is preliminary data.</text>
</comment>
<protein>
    <submittedName>
        <fullName evidence="2">Uncharacterized protein</fullName>
    </submittedName>
</protein>
<feature type="region of interest" description="Disordered" evidence="1">
    <location>
        <begin position="319"/>
        <end position="350"/>
    </location>
</feature>
<feature type="region of interest" description="Disordered" evidence="1">
    <location>
        <begin position="249"/>
        <end position="289"/>
    </location>
</feature>
<evidence type="ECO:0000313" key="3">
    <source>
        <dbReference type="Proteomes" id="UP000191500"/>
    </source>
</evidence>
<sequence>MAASTLNKMRKAQSLIRECHSWFVQNDEIMLAVELCKIEGSLALFFENKCFAHSPCPGLQDEEISRIPPSDSRRRGNHRVPYSGSRRPDPTIRSKTEVPASRANGGQKAPAQATASKPRGIVRNSTSPTAGLKTPEARATVTRSSPPTGVLLDFENDVEVVKLPPNMVADMEPANTTNLGPKEKQHLPECPAAVDINEPALGGLIRVDRDHRPLHQTVATAAGVTSAGLDPPIGSYCPPRSVEEGVVPVSSQPQLPDSPACDSHEGGSPCGQAYQPHGISENQKGDSSEEYSVMISAGGFTEGRLVVLDDDVAVILPSETDTDTNSTTHPKEKDVLAGGLDPRTGHNPQPETLEDREIIFQENVANGIHPDSKAFFVSSDDVSPTSRRAIDLRAILDEYSEVIICQ</sequence>
<evidence type="ECO:0000313" key="2">
    <source>
        <dbReference type="EMBL" id="OQE46512.1"/>
    </source>
</evidence>
<accession>A0A1V6V778</accession>
<feature type="region of interest" description="Disordered" evidence="1">
    <location>
        <begin position="58"/>
        <end position="150"/>
    </location>
</feature>
<dbReference type="AlphaFoldDB" id="A0A1V6V778"/>
<reference evidence="3" key="1">
    <citation type="journal article" date="2017" name="Nat. Microbiol.">
        <title>Global analysis of biosynthetic gene clusters reveals vast potential of secondary metabolite production in Penicillium species.</title>
        <authorList>
            <person name="Nielsen J.C."/>
            <person name="Grijseels S."/>
            <person name="Prigent S."/>
            <person name="Ji B."/>
            <person name="Dainat J."/>
            <person name="Nielsen K.F."/>
            <person name="Frisvad J.C."/>
            <person name="Workman M."/>
            <person name="Nielsen J."/>
        </authorList>
    </citation>
    <scope>NUCLEOTIDE SEQUENCE [LARGE SCALE GENOMIC DNA]</scope>
    <source>
        <strain evidence="3">IBT 31321</strain>
    </source>
</reference>
<gene>
    <name evidence="2" type="ORF">PENCOP_c001G08922</name>
</gene>
<dbReference type="EMBL" id="MDDG01000001">
    <property type="protein sequence ID" value="OQE46512.1"/>
    <property type="molecule type" value="Genomic_DNA"/>
</dbReference>
<proteinExistence type="predicted"/>
<evidence type="ECO:0000256" key="1">
    <source>
        <dbReference type="SAM" id="MobiDB-lite"/>
    </source>
</evidence>
<name>A0A1V6V778_9EURO</name>
<dbReference type="Proteomes" id="UP000191500">
    <property type="component" value="Unassembled WGS sequence"/>
</dbReference>
<feature type="compositionally biased region" description="Basic and acidic residues" evidence="1">
    <location>
        <begin position="86"/>
        <end position="96"/>
    </location>
</feature>
<organism evidence="2 3">
    <name type="scientific">Penicillium coprophilum</name>
    <dbReference type="NCBI Taxonomy" id="36646"/>
    <lineage>
        <taxon>Eukaryota</taxon>
        <taxon>Fungi</taxon>
        <taxon>Dikarya</taxon>
        <taxon>Ascomycota</taxon>
        <taxon>Pezizomycotina</taxon>
        <taxon>Eurotiomycetes</taxon>
        <taxon>Eurotiomycetidae</taxon>
        <taxon>Eurotiales</taxon>
        <taxon>Aspergillaceae</taxon>
        <taxon>Penicillium</taxon>
    </lineage>
</organism>
<keyword evidence="3" id="KW-1185">Reference proteome</keyword>